<dbReference type="Gene3D" id="3.40.50.1820">
    <property type="entry name" value="alpha/beta hydrolase"/>
    <property type="match status" value="1"/>
</dbReference>
<dbReference type="InterPro" id="IPR029058">
    <property type="entry name" value="AB_hydrolase_fold"/>
</dbReference>
<keyword evidence="6 10" id="KW-0732">Signal</keyword>
<reference evidence="13" key="1">
    <citation type="submission" date="2025-04" db="UniProtKB">
        <authorList>
            <consortium name="RefSeq"/>
        </authorList>
    </citation>
    <scope>IDENTIFICATION</scope>
    <source>
        <tissue evidence="13">Whole insect</tissue>
    </source>
</reference>
<dbReference type="PANTHER" id="PTHR11802:SF3">
    <property type="entry name" value="RETINOID-INDUCIBLE SERINE CARBOXYPEPTIDASE"/>
    <property type="match status" value="1"/>
</dbReference>
<evidence type="ECO:0000256" key="10">
    <source>
        <dbReference type="RuleBase" id="RU361156"/>
    </source>
</evidence>
<dbReference type="InterPro" id="IPR018202">
    <property type="entry name" value="Ser_caboxypep_ser_AS"/>
</dbReference>
<evidence type="ECO:0000256" key="8">
    <source>
        <dbReference type="ARBA" id="ARBA00023180"/>
    </source>
</evidence>
<evidence type="ECO:0000256" key="7">
    <source>
        <dbReference type="ARBA" id="ARBA00022801"/>
    </source>
</evidence>
<dbReference type="FunCoup" id="A0A6P7FTC0">
    <property type="interactions" value="220"/>
</dbReference>
<evidence type="ECO:0000313" key="13">
    <source>
        <dbReference type="RefSeq" id="XP_028136203.1"/>
    </source>
</evidence>
<evidence type="ECO:0000256" key="2">
    <source>
        <dbReference type="ARBA" id="ARBA00009431"/>
    </source>
</evidence>
<feature type="signal peptide" evidence="10">
    <location>
        <begin position="1"/>
        <end position="16"/>
    </location>
</feature>
<evidence type="ECO:0000313" key="12">
    <source>
        <dbReference type="Proteomes" id="UP001652700"/>
    </source>
</evidence>
<feature type="chain" id="PRO_5028505156" description="Carboxypeptidase" evidence="10">
    <location>
        <begin position="17"/>
        <end position="418"/>
    </location>
</feature>
<evidence type="ECO:0000256" key="1">
    <source>
        <dbReference type="ARBA" id="ARBA00004613"/>
    </source>
</evidence>
<dbReference type="RefSeq" id="XP_028136203.1">
    <property type="nucleotide sequence ID" value="XM_028280402.1"/>
</dbReference>
<accession>A0A6P7FTC0</accession>
<name>A0A6P7FTC0_DIAVI</name>
<dbReference type="OrthoDB" id="443318at2759"/>
<sequence length="418" mass="47633">MLSVTLILLLFELTFAKIGFGPGEQDWGYANVREKGHIFWWLYYTTANVSHPTERPLIIWLQGGPGGSSTAIGNFVEIGPLDEDLNVRNTTWVQHANVLFVDNPVGTGFSYVDDGGVYAQNNSEIARDFLDFLIQFYDKLPNFRTVPMYIFGESYGGKMTVEIAVELDKAIKEKQIKANFKGIGLGDSWIAPMDYIFTWAPYLFNLGLLDEKGFEQINSIALKAQKSYEKGDYNMSTVYWALTEVQIVNETANVDFYNILNKIHTDPNFVNKDLDYSYLNKILAKVKNALKLKSEGVAESDKVFEALYTDFMKPVTHLVETLLNSTNITVTVYNGQLDLITDTPGTLKWINHISFKDKNLWQQSERKPFVVNGIIEGFVKKYQNFGFYWVHRAGHMVQKDNPSAMHYILECVTNNFTV</sequence>
<dbReference type="AlphaFoldDB" id="A0A6P7FTC0"/>
<dbReference type="SUPFAM" id="SSF53474">
    <property type="entry name" value="alpha/beta-Hydrolases"/>
    <property type="match status" value="1"/>
</dbReference>
<dbReference type="GeneID" id="114330951"/>
<evidence type="ECO:0000313" key="11">
    <source>
        <dbReference type="EnsemblMetazoa" id="XP_028136203.1"/>
    </source>
</evidence>
<dbReference type="InParanoid" id="A0A6P7FTC0"/>
<keyword evidence="7 10" id="KW-0378">Hydrolase</keyword>
<dbReference type="Pfam" id="PF00450">
    <property type="entry name" value="Peptidase_S10"/>
    <property type="match status" value="1"/>
</dbReference>
<evidence type="ECO:0000256" key="4">
    <source>
        <dbReference type="ARBA" id="ARBA00022645"/>
    </source>
</evidence>
<evidence type="ECO:0000256" key="6">
    <source>
        <dbReference type="ARBA" id="ARBA00022729"/>
    </source>
</evidence>
<keyword evidence="3" id="KW-0964">Secreted</keyword>
<dbReference type="GO" id="GO:0004185">
    <property type="term" value="F:serine-type carboxypeptidase activity"/>
    <property type="evidence" value="ECO:0007669"/>
    <property type="project" value="UniProtKB-UniRule"/>
</dbReference>
<keyword evidence="4 10" id="KW-0121">Carboxypeptidase</keyword>
<evidence type="ECO:0000256" key="9">
    <source>
        <dbReference type="ARBA" id="ARBA00055847"/>
    </source>
</evidence>
<dbReference type="Proteomes" id="UP001652700">
    <property type="component" value="Unplaced"/>
</dbReference>
<proteinExistence type="inferred from homology"/>
<comment type="similarity">
    <text evidence="2 10">Belongs to the peptidase S10 family.</text>
</comment>
<evidence type="ECO:0000256" key="3">
    <source>
        <dbReference type="ARBA" id="ARBA00022525"/>
    </source>
</evidence>
<dbReference type="PANTHER" id="PTHR11802">
    <property type="entry name" value="SERINE PROTEASE FAMILY S10 SERINE CARBOXYPEPTIDASE"/>
    <property type="match status" value="1"/>
</dbReference>
<keyword evidence="12" id="KW-1185">Reference proteome</keyword>
<dbReference type="GO" id="GO:0005576">
    <property type="term" value="C:extracellular region"/>
    <property type="evidence" value="ECO:0007669"/>
    <property type="project" value="UniProtKB-SubCell"/>
</dbReference>
<comment type="function">
    <text evidence="9">May be involved in vascular wall and kidney homeostasis.</text>
</comment>
<gene>
    <name evidence="13" type="primary">LOC114330951</name>
</gene>
<keyword evidence="5 10" id="KW-0645">Protease</keyword>
<organism evidence="13">
    <name type="scientific">Diabrotica virgifera virgifera</name>
    <name type="common">western corn rootworm</name>
    <dbReference type="NCBI Taxonomy" id="50390"/>
    <lineage>
        <taxon>Eukaryota</taxon>
        <taxon>Metazoa</taxon>
        <taxon>Ecdysozoa</taxon>
        <taxon>Arthropoda</taxon>
        <taxon>Hexapoda</taxon>
        <taxon>Insecta</taxon>
        <taxon>Pterygota</taxon>
        <taxon>Neoptera</taxon>
        <taxon>Endopterygota</taxon>
        <taxon>Coleoptera</taxon>
        <taxon>Polyphaga</taxon>
        <taxon>Cucujiformia</taxon>
        <taxon>Chrysomeloidea</taxon>
        <taxon>Chrysomelidae</taxon>
        <taxon>Galerucinae</taxon>
        <taxon>Diabroticina</taxon>
        <taxon>Diabroticites</taxon>
        <taxon>Diabrotica</taxon>
    </lineage>
</organism>
<dbReference type="PROSITE" id="PS00131">
    <property type="entry name" value="CARBOXYPEPT_SER_SER"/>
    <property type="match status" value="1"/>
</dbReference>
<reference evidence="11" key="2">
    <citation type="submission" date="2025-05" db="UniProtKB">
        <authorList>
            <consortium name="EnsemblMetazoa"/>
        </authorList>
    </citation>
    <scope>IDENTIFICATION</scope>
</reference>
<keyword evidence="8" id="KW-0325">Glycoprotein</keyword>
<dbReference type="GO" id="GO:0006508">
    <property type="term" value="P:proteolysis"/>
    <property type="evidence" value="ECO:0007669"/>
    <property type="project" value="UniProtKB-KW"/>
</dbReference>
<dbReference type="PRINTS" id="PR00724">
    <property type="entry name" value="CRBOXYPTASEC"/>
</dbReference>
<evidence type="ECO:0000256" key="5">
    <source>
        <dbReference type="ARBA" id="ARBA00022670"/>
    </source>
</evidence>
<dbReference type="InterPro" id="IPR001563">
    <property type="entry name" value="Peptidase_S10"/>
</dbReference>
<protein>
    <recommendedName>
        <fullName evidence="10">Carboxypeptidase</fullName>
        <ecNumber evidence="10">3.4.16.-</ecNumber>
    </recommendedName>
</protein>
<dbReference type="FunFam" id="3.40.50.1820:FF:000075">
    <property type="entry name" value="Carboxypeptidase"/>
    <property type="match status" value="1"/>
</dbReference>
<dbReference type="EnsemblMetazoa" id="XM_028280402.2">
    <property type="protein sequence ID" value="XP_028136203.1"/>
    <property type="gene ID" value="LOC114330951"/>
</dbReference>
<dbReference type="KEGG" id="dvv:114330951"/>
<dbReference type="EC" id="3.4.16.-" evidence="10"/>
<comment type="subcellular location">
    <subcellularLocation>
        <location evidence="1">Secreted</location>
    </subcellularLocation>
</comment>